<dbReference type="Proteomes" id="UP001519331">
    <property type="component" value="Unassembled WGS sequence"/>
</dbReference>
<evidence type="ECO:0000313" key="5">
    <source>
        <dbReference type="Proteomes" id="UP001519331"/>
    </source>
</evidence>
<sequence>MSDASTTVSLNSTLGVVFAGVGATAGFGAAFLVGPVVGWLLGRIDSAPGPLRLMDQLPLAASVPLLAVLGAVAGWIVFSLWSDDVGRVVIDQQAVRLESKVTTAEYLRAEIAQIFLDKDDLVLIGDGAQELSRTSSDSGLAPRLAQALEQFDYPWCGVGDPRETEFADWVDRSAALSEHSHTLLRARRRALADSRAGEAESLRDQLADQGIVVRDRKEHQQYRLLEQR</sequence>
<keyword evidence="5" id="KW-1185">Reference proteome</keyword>
<dbReference type="Pfam" id="PF23494">
    <property type="entry name" value="bPH_10"/>
    <property type="match status" value="1"/>
</dbReference>
<evidence type="ECO:0000259" key="2">
    <source>
        <dbReference type="Pfam" id="PF23493"/>
    </source>
</evidence>
<dbReference type="InterPro" id="IPR057798">
    <property type="entry name" value="PH_YqeB"/>
</dbReference>
<evidence type="ECO:0000313" key="4">
    <source>
        <dbReference type="EMBL" id="MBP2318827.1"/>
    </source>
</evidence>
<dbReference type="EMBL" id="JAGINX010000001">
    <property type="protein sequence ID" value="MBP2318827.1"/>
    <property type="molecule type" value="Genomic_DNA"/>
</dbReference>
<comment type="caution">
    <text evidence="4">The sequence shown here is derived from an EMBL/GenBank/DDBJ whole genome shotgun (WGS) entry which is preliminary data.</text>
</comment>
<keyword evidence="1" id="KW-1133">Transmembrane helix</keyword>
<gene>
    <name evidence="4" type="ORF">JOF45_001846</name>
</gene>
<feature type="transmembrane region" description="Helical" evidence="1">
    <location>
        <begin position="12"/>
        <end position="41"/>
    </location>
</feature>
<keyword evidence="1" id="KW-0812">Transmembrane</keyword>
<feature type="domain" description="YqeB PH" evidence="3">
    <location>
        <begin position="6"/>
        <end position="156"/>
    </location>
</feature>
<feature type="domain" description="Cysteinyl-tRNA ligase anticodon binding" evidence="2">
    <location>
        <begin position="175"/>
        <end position="223"/>
    </location>
</feature>
<dbReference type="Pfam" id="PF23493">
    <property type="entry name" value="CysS_C"/>
    <property type="match status" value="1"/>
</dbReference>
<keyword evidence="1" id="KW-0472">Membrane</keyword>
<protein>
    <recommendedName>
        <fullName evidence="6">DUF308 domain-containing protein</fullName>
    </recommendedName>
</protein>
<name>A0ABS4T310_9MICC</name>
<dbReference type="RefSeq" id="WP_210049263.1">
    <property type="nucleotide sequence ID" value="NZ_JAGINX010000001.1"/>
</dbReference>
<proteinExistence type="predicted"/>
<feature type="transmembrane region" description="Helical" evidence="1">
    <location>
        <begin position="61"/>
        <end position="81"/>
    </location>
</feature>
<reference evidence="4 5" key="1">
    <citation type="submission" date="2021-03" db="EMBL/GenBank/DDBJ databases">
        <title>Sequencing the genomes of 1000 actinobacteria strains.</title>
        <authorList>
            <person name="Klenk H.-P."/>
        </authorList>
    </citation>
    <scope>NUCLEOTIDE SEQUENCE [LARGE SCALE GENOMIC DNA]</scope>
    <source>
        <strain evidence="4 5">DSM 12544</strain>
    </source>
</reference>
<evidence type="ECO:0000256" key="1">
    <source>
        <dbReference type="SAM" id="Phobius"/>
    </source>
</evidence>
<evidence type="ECO:0000259" key="3">
    <source>
        <dbReference type="Pfam" id="PF23494"/>
    </source>
</evidence>
<evidence type="ECO:0008006" key="6">
    <source>
        <dbReference type="Google" id="ProtNLM"/>
    </source>
</evidence>
<organism evidence="4 5">
    <name type="scientific">Nesterenkonia lacusekhoensis</name>
    <dbReference type="NCBI Taxonomy" id="150832"/>
    <lineage>
        <taxon>Bacteria</taxon>
        <taxon>Bacillati</taxon>
        <taxon>Actinomycetota</taxon>
        <taxon>Actinomycetes</taxon>
        <taxon>Micrococcales</taxon>
        <taxon>Micrococcaceae</taxon>
        <taxon>Nesterenkonia</taxon>
    </lineage>
</organism>
<accession>A0ABS4T310</accession>
<dbReference type="InterPro" id="IPR056411">
    <property type="entry name" value="CysS_C"/>
</dbReference>